<dbReference type="RefSeq" id="WP_306829153.1">
    <property type="nucleotide sequence ID" value="NZ_JAUSRA010000001.1"/>
</dbReference>
<dbReference type="EMBL" id="JAUSRA010000001">
    <property type="protein sequence ID" value="MDP9794040.1"/>
    <property type="molecule type" value="Genomic_DNA"/>
</dbReference>
<keyword evidence="1" id="KW-0812">Transmembrane</keyword>
<reference evidence="3 4" key="1">
    <citation type="submission" date="2023-07" db="EMBL/GenBank/DDBJ databases">
        <title>Sequencing the genomes of 1000 actinobacteria strains.</title>
        <authorList>
            <person name="Klenk H.-P."/>
        </authorList>
    </citation>
    <scope>NUCLEOTIDE SEQUENCE [LARGE SCALE GENOMIC DNA]</scope>
    <source>
        <strain evidence="3 4">DSM 44710</strain>
    </source>
</reference>
<organism evidence="3 4">
    <name type="scientific">Catenuloplanes nepalensis</name>
    <dbReference type="NCBI Taxonomy" id="587533"/>
    <lineage>
        <taxon>Bacteria</taxon>
        <taxon>Bacillati</taxon>
        <taxon>Actinomycetota</taxon>
        <taxon>Actinomycetes</taxon>
        <taxon>Micromonosporales</taxon>
        <taxon>Micromonosporaceae</taxon>
        <taxon>Catenuloplanes</taxon>
    </lineage>
</organism>
<proteinExistence type="predicted"/>
<feature type="transmembrane region" description="Helical" evidence="1">
    <location>
        <begin position="94"/>
        <end position="121"/>
    </location>
</feature>
<keyword evidence="3" id="KW-0645">Protease</keyword>
<sequence length="236" mass="24401">MTTPAVTTGADTRRSTGPGWPELLIGLAVFATVAYGLPTLLTRTGISDRLSPLITGLLLAALSGLAGLAGFVAADRIRVRDRAAFGVRSTSARWLLLGVAGGVLALVLAQLIALAVLSFTGPAENVQAPYRDAAEGGVLSVVLSVLFLAVLTPIGEEFLFRGVVTTVLLRYGALIGVVGSSLIFALAHGLNIIFVTALVVGLITAELRRRSGSVWPGVLAHVVNNLVSQLLVVTLT</sequence>
<dbReference type="PANTHER" id="PTHR36435">
    <property type="entry name" value="SLR1288 PROTEIN"/>
    <property type="match status" value="1"/>
</dbReference>
<evidence type="ECO:0000313" key="4">
    <source>
        <dbReference type="Proteomes" id="UP001240984"/>
    </source>
</evidence>
<evidence type="ECO:0000256" key="1">
    <source>
        <dbReference type="SAM" id="Phobius"/>
    </source>
</evidence>
<gene>
    <name evidence="3" type="ORF">J2S43_002552</name>
</gene>
<evidence type="ECO:0000313" key="3">
    <source>
        <dbReference type="EMBL" id="MDP9794040.1"/>
    </source>
</evidence>
<feature type="transmembrane region" description="Helical" evidence="1">
    <location>
        <begin position="53"/>
        <end position="74"/>
    </location>
</feature>
<keyword evidence="1" id="KW-0472">Membrane</keyword>
<keyword evidence="1" id="KW-1133">Transmembrane helix</keyword>
<dbReference type="Proteomes" id="UP001240984">
    <property type="component" value="Unassembled WGS sequence"/>
</dbReference>
<comment type="caution">
    <text evidence="3">The sequence shown here is derived from an EMBL/GenBank/DDBJ whole genome shotgun (WGS) entry which is preliminary data.</text>
</comment>
<feature type="transmembrane region" description="Helical" evidence="1">
    <location>
        <begin position="133"/>
        <end position="151"/>
    </location>
</feature>
<feature type="transmembrane region" description="Helical" evidence="1">
    <location>
        <begin position="158"/>
        <end position="177"/>
    </location>
</feature>
<evidence type="ECO:0000259" key="2">
    <source>
        <dbReference type="Pfam" id="PF02517"/>
    </source>
</evidence>
<dbReference type="InterPro" id="IPR052710">
    <property type="entry name" value="CAAX_protease"/>
</dbReference>
<dbReference type="InterPro" id="IPR003675">
    <property type="entry name" value="Rce1/LyrA-like_dom"/>
</dbReference>
<feature type="domain" description="CAAX prenyl protease 2/Lysostaphin resistance protein A-like" evidence="2">
    <location>
        <begin position="141"/>
        <end position="227"/>
    </location>
</feature>
<accession>A0ABT9MRJ0</accession>
<keyword evidence="3" id="KW-0378">Hydrolase</keyword>
<keyword evidence="4" id="KW-1185">Reference proteome</keyword>
<feature type="transmembrane region" description="Helical" evidence="1">
    <location>
        <begin position="183"/>
        <end position="203"/>
    </location>
</feature>
<dbReference type="Pfam" id="PF02517">
    <property type="entry name" value="Rce1-like"/>
    <property type="match status" value="1"/>
</dbReference>
<dbReference type="GO" id="GO:0006508">
    <property type="term" value="P:proteolysis"/>
    <property type="evidence" value="ECO:0007669"/>
    <property type="project" value="UniProtKB-KW"/>
</dbReference>
<protein>
    <submittedName>
        <fullName evidence="3">Membrane protease YdiL (CAAX protease family)</fullName>
    </submittedName>
</protein>
<feature type="transmembrane region" description="Helical" evidence="1">
    <location>
        <begin position="23"/>
        <end position="41"/>
    </location>
</feature>
<dbReference type="GO" id="GO:0008233">
    <property type="term" value="F:peptidase activity"/>
    <property type="evidence" value="ECO:0007669"/>
    <property type="project" value="UniProtKB-KW"/>
</dbReference>
<name>A0ABT9MRJ0_9ACTN</name>
<dbReference type="PANTHER" id="PTHR36435:SF1">
    <property type="entry name" value="CAAX AMINO TERMINAL PROTEASE FAMILY PROTEIN"/>
    <property type="match status" value="1"/>
</dbReference>